<organism evidence="1">
    <name type="scientific">Guillardia theta (strain CCMP2712)</name>
    <name type="common">Cryptophyte</name>
    <dbReference type="NCBI Taxonomy" id="905079"/>
    <lineage>
        <taxon>Eukaryota</taxon>
        <taxon>Cryptophyceae</taxon>
        <taxon>Pyrenomonadales</taxon>
        <taxon>Geminigeraceae</taxon>
        <taxon>Guillardia</taxon>
    </lineage>
</organism>
<protein>
    <recommendedName>
        <fullName evidence="4">Membrane protein insertion efficiency factor</fullName>
    </recommendedName>
</protein>
<evidence type="ECO:0008006" key="4">
    <source>
        <dbReference type="Google" id="ProtNLM"/>
    </source>
</evidence>
<evidence type="ECO:0000313" key="1">
    <source>
        <dbReference type="EMBL" id="EKX32577.1"/>
    </source>
</evidence>
<sequence length="84" mass="9424">MASSSSKKLNSYKAFISPLLPPACRFLPTCSEYSMQAISELGPSKGLVLTAWRLIRCNPMHWGGGGRGYDPPRWPPVPYNYHWP</sequence>
<dbReference type="HOGENOM" id="CLU_144811_6_2_1"/>
<accession>L1I8Z2</accession>
<dbReference type="eggNOG" id="ENOG502S1FR">
    <property type="taxonomic scope" value="Eukaryota"/>
</dbReference>
<keyword evidence="3" id="KW-1185">Reference proteome</keyword>
<dbReference type="OMA" id="FHPGGHD"/>
<dbReference type="PANTHER" id="PTHR33383">
    <property type="entry name" value="MEMBRANE PROTEIN INSERTION EFFICIENCY FACTOR-RELATED"/>
    <property type="match status" value="1"/>
</dbReference>
<dbReference type="KEGG" id="gtt:GUITHDRAFT_158971"/>
<name>L1I8Z2_GUITC</name>
<dbReference type="SMART" id="SM01234">
    <property type="entry name" value="Haemolytic"/>
    <property type="match status" value="1"/>
</dbReference>
<dbReference type="Pfam" id="PF01809">
    <property type="entry name" value="YidD"/>
    <property type="match status" value="1"/>
</dbReference>
<gene>
    <name evidence="1" type="ORF">GUITHDRAFT_158971</name>
</gene>
<dbReference type="RefSeq" id="XP_005819557.1">
    <property type="nucleotide sequence ID" value="XM_005819500.1"/>
</dbReference>
<proteinExistence type="inferred from homology"/>
<evidence type="ECO:0000313" key="2">
    <source>
        <dbReference type="EnsemblProtists" id="EKX32577"/>
    </source>
</evidence>
<reference evidence="2" key="3">
    <citation type="submission" date="2016-03" db="UniProtKB">
        <authorList>
            <consortium name="EnsemblProtists"/>
        </authorList>
    </citation>
    <scope>IDENTIFICATION</scope>
</reference>
<dbReference type="NCBIfam" id="TIGR00278">
    <property type="entry name" value="membrane protein insertion efficiency factor YidD"/>
    <property type="match status" value="1"/>
</dbReference>
<dbReference type="STRING" id="905079.L1I8Z2"/>
<dbReference type="PaxDb" id="55529-EKX32577"/>
<evidence type="ECO:0000313" key="3">
    <source>
        <dbReference type="Proteomes" id="UP000011087"/>
    </source>
</evidence>
<dbReference type="GeneID" id="17289318"/>
<dbReference type="Proteomes" id="UP000011087">
    <property type="component" value="Unassembled WGS sequence"/>
</dbReference>
<dbReference type="EMBL" id="JH993182">
    <property type="protein sequence ID" value="EKX32577.1"/>
    <property type="molecule type" value="Genomic_DNA"/>
</dbReference>
<dbReference type="HAMAP" id="MF_00386">
    <property type="entry name" value="UPF0161_YidD"/>
    <property type="match status" value="1"/>
</dbReference>
<reference evidence="3" key="2">
    <citation type="submission" date="2012-11" db="EMBL/GenBank/DDBJ databases">
        <authorList>
            <person name="Kuo A."/>
            <person name="Curtis B.A."/>
            <person name="Tanifuji G."/>
            <person name="Burki F."/>
            <person name="Gruber A."/>
            <person name="Irimia M."/>
            <person name="Maruyama S."/>
            <person name="Arias M.C."/>
            <person name="Ball S.G."/>
            <person name="Gile G.H."/>
            <person name="Hirakawa Y."/>
            <person name="Hopkins J.F."/>
            <person name="Rensing S.A."/>
            <person name="Schmutz J."/>
            <person name="Symeonidi A."/>
            <person name="Elias M."/>
            <person name="Eveleigh R.J."/>
            <person name="Herman E.K."/>
            <person name="Klute M.J."/>
            <person name="Nakayama T."/>
            <person name="Obornik M."/>
            <person name="Reyes-Prieto A."/>
            <person name="Armbrust E.V."/>
            <person name="Aves S.J."/>
            <person name="Beiko R.G."/>
            <person name="Coutinho P."/>
            <person name="Dacks J.B."/>
            <person name="Durnford D.G."/>
            <person name="Fast N.M."/>
            <person name="Green B.R."/>
            <person name="Grisdale C."/>
            <person name="Hempe F."/>
            <person name="Henrissat B."/>
            <person name="Hoppner M.P."/>
            <person name="Ishida K.-I."/>
            <person name="Kim E."/>
            <person name="Koreny L."/>
            <person name="Kroth P.G."/>
            <person name="Liu Y."/>
            <person name="Malik S.-B."/>
            <person name="Maier U.G."/>
            <person name="McRose D."/>
            <person name="Mock T."/>
            <person name="Neilson J.A."/>
            <person name="Onodera N.T."/>
            <person name="Poole A.M."/>
            <person name="Pritham E.J."/>
            <person name="Richards T.A."/>
            <person name="Rocap G."/>
            <person name="Roy S.W."/>
            <person name="Sarai C."/>
            <person name="Schaack S."/>
            <person name="Shirato S."/>
            <person name="Slamovits C.H."/>
            <person name="Spencer D.F."/>
            <person name="Suzuki S."/>
            <person name="Worden A.Z."/>
            <person name="Zauner S."/>
            <person name="Barry K."/>
            <person name="Bell C."/>
            <person name="Bharti A.K."/>
            <person name="Crow J.A."/>
            <person name="Grimwood J."/>
            <person name="Kramer R."/>
            <person name="Lindquist E."/>
            <person name="Lucas S."/>
            <person name="Salamov A."/>
            <person name="McFadden G.I."/>
            <person name="Lane C.E."/>
            <person name="Keeling P.J."/>
            <person name="Gray M.W."/>
            <person name="Grigoriev I.V."/>
            <person name="Archibald J.M."/>
        </authorList>
    </citation>
    <scope>NUCLEOTIDE SEQUENCE</scope>
    <source>
        <strain evidence="3">CCMP2712</strain>
    </source>
</reference>
<dbReference type="InterPro" id="IPR002696">
    <property type="entry name" value="Membr_insert_effic_factor_YidD"/>
</dbReference>
<dbReference type="EnsemblProtists" id="EKX32577">
    <property type="protein sequence ID" value="EKX32577"/>
    <property type="gene ID" value="GUITHDRAFT_158971"/>
</dbReference>
<dbReference type="AlphaFoldDB" id="L1I8Z2"/>
<reference evidence="1 3" key="1">
    <citation type="journal article" date="2012" name="Nature">
        <title>Algal genomes reveal evolutionary mosaicism and the fate of nucleomorphs.</title>
        <authorList>
            <consortium name="DOE Joint Genome Institute"/>
            <person name="Curtis B.A."/>
            <person name="Tanifuji G."/>
            <person name="Burki F."/>
            <person name="Gruber A."/>
            <person name="Irimia M."/>
            <person name="Maruyama S."/>
            <person name="Arias M.C."/>
            <person name="Ball S.G."/>
            <person name="Gile G.H."/>
            <person name="Hirakawa Y."/>
            <person name="Hopkins J.F."/>
            <person name="Kuo A."/>
            <person name="Rensing S.A."/>
            <person name="Schmutz J."/>
            <person name="Symeonidi A."/>
            <person name="Elias M."/>
            <person name="Eveleigh R.J."/>
            <person name="Herman E.K."/>
            <person name="Klute M.J."/>
            <person name="Nakayama T."/>
            <person name="Obornik M."/>
            <person name="Reyes-Prieto A."/>
            <person name="Armbrust E.V."/>
            <person name="Aves S.J."/>
            <person name="Beiko R.G."/>
            <person name="Coutinho P."/>
            <person name="Dacks J.B."/>
            <person name="Durnford D.G."/>
            <person name="Fast N.M."/>
            <person name="Green B.R."/>
            <person name="Grisdale C.J."/>
            <person name="Hempel F."/>
            <person name="Henrissat B."/>
            <person name="Hoppner M.P."/>
            <person name="Ishida K."/>
            <person name="Kim E."/>
            <person name="Koreny L."/>
            <person name="Kroth P.G."/>
            <person name="Liu Y."/>
            <person name="Malik S.B."/>
            <person name="Maier U.G."/>
            <person name="McRose D."/>
            <person name="Mock T."/>
            <person name="Neilson J.A."/>
            <person name="Onodera N.T."/>
            <person name="Poole A.M."/>
            <person name="Pritham E.J."/>
            <person name="Richards T.A."/>
            <person name="Rocap G."/>
            <person name="Roy S.W."/>
            <person name="Sarai C."/>
            <person name="Schaack S."/>
            <person name="Shirato S."/>
            <person name="Slamovits C.H."/>
            <person name="Spencer D.F."/>
            <person name="Suzuki S."/>
            <person name="Worden A.Z."/>
            <person name="Zauner S."/>
            <person name="Barry K."/>
            <person name="Bell C."/>
            <person name="Bharti A.K."/>
            <person name="Crow J.A."/>
            <person name="Grimwood J."/>
            <person name="Kramer R."/>
            <person name="Lindquist E."/>
            <person name="Lucas S."/>
            <person name="Salamov A."/>
            <person name="McFadden G.I."/>
            <person name="Lane C.E."/>
            <person name="Keeling P.J."/>
            <person name="Gray M.W."/>
            <person name="Grigoriev I.V."/>
            <person name="Archibald J.M."/>
        </authorList>
    </citation>
    <scope>NUCLEOTIDE SEQUENCE</scope>
    <source>
        <strain evidence="1 3">CCMP2712</strain>
    </source>
</reference>
<dbReference type="PANTHER" id="PTHR33383:SF1">
    <property type="entry name" value="MEMBRANE PROTEIN INSERTION EFFICIENCY FACTOR-RELATED"/>
    <property type="match status" value="1"/>
</dbReference>
<dbReference type="OrthoDB" id="1798at2759"/>